<feature type="transmembrane region" description="Helical" evidence="11">
    <location>
        <begin position="91"/>
        <end position="110"/>
    </location>
</feature>
<accession>A0A1Z3CIX7</accession>
<dbReference type="GO" id="GO:0051301">
    <property type="term" value="P:cell division"/>
    <property type="evidence" value="ECO:0007669"/>
    <property type="project" value="UniProtKB-KW"/>
</dbReference>
<dbReference type="GO" id="GO:0005886">
    <property type="term" value="C:plasma membrane"/>
    <property type="evidence" value="ECO:0007669"/>
    <property type="project" value="UniProtKB-SubCell"/>
</dbReference>
<evidence type="ECO:0000256" key="9">
    <source>
        <dbReference type="ARBA" id="ARBA00023316"/>
    </source>
</evidence>
<keyword evidence="8 10" id="KW-0131">Cell cycle</keyword>
<dbReference type="Pfam" id="PF04101">
    <property type="entry name" value="Glyco_tran_28_C"/>
    <property type="match status" value="1"/>
</dbReference>
<feature type="binding site" evidence="10">
    <location>
        <position position="120"/>
    </location>
    <ligand>
        <name>UDP-N-acetyl-alpha-D-glucosamine</name>
        <dbReference type="ChEBI" id="CHEBI:57705"/>
    </ligand>
</feature>
<keyword evidence="1 10" id="KW-1003">Cell membrane</keyword>
<keyword evidence="11" id="KW-0812">Transmembrane</keyword>
<evidence type="ECO:0000256" key="7">
    <source>
        <dbReference type="ARBA" id="ARBA00023136"/>
    </source>
</evidence>
<comment type="function">
    <text evidence="10">Cell wall formation. Catalyzes the transfer of a GlcNAc subunit on undecaprenyl-pyrophosphoryl-MurNAc-pentapeptide (lipid intermediate I) to form undecaprenyl-pyrophosphoryl-MurNAc-(pentapeptide)GlcNAc (lipid intermediate II).</text>
</comment>
<dbReference type="PANTHER" id="PTHR21015">
    <property type="entry name" value="UDP-N-ACETYLGLUCOSAMINE--N-ACETYLMURAMYL-(PENTAPEPTIDE) PYROPHOSPHORYL-UNDECAPRENOL N-ACETYLGLUCOSAMINE TRANSFERASE 1"/>
    <property type="match status" value="1"/>
</dbReference>
<protein>
    <recommendedName>
        <fullName evidence="10">UDP-N-acetylglucosamine--N-acetylmuramyl-(pentapeptide) pyrophosphoryl-undecaprenol N-acetylglucosamine transferase</fullName>
        <ecNumber evidence="10">2.4.1.227</ecNumber>
    </recommendedName>
    <alternativeName>
        <fullName evidence="10">Undecaprenyl-PP-MurNAc-pentapeptide-UDPGlcNAc GlcNAc transferase</fullName>
    </alternativeName>
</protein>
<reference evidence="14 16" key="2">
    <citation type="submission" date="2017-06" db="EMBL/GenBank/DDBJ databases">
        <title>Draft genome sequence of Fusobacterium nucleatum subsp. polymorphum KCOM 1260 (=ChDC F218).</title>
        <authorList>
            <person name="Kook J.-K."/>
            <person name="Park S.-N."/>
            <person name="Lim Y.K."/>
            <person name="Roh H."/>
        </authorList>
    </citation>
    <scope>NUCLEOTIDE SEQUENCE [LARGE SCALE GENOMIC DNA]</scope>
    <source>
        <strain evidence="14">KCOM 1260</strain>
        <strain evidence="16">KCOM 1260 (ChDC F218)</strain>
    </source>
</reference>
<keyword evidence="11" id="KW-1133">Transmembrane helix</keyword>
<evidence type="ECO:0000313" key="14">
    <source>
        <dbReference type="EMBL" id="ASC03405.1"/>
    </source>
</evidence>
<dbReference type="EMBL" id="CP021934">
    <property type="protein sequence ID" value="ASC03405.1"/>
    <property type="molecule type" value="Genomic_DNA"/>
</dbReference>
<organism evidence="14 16">
    <name type="scientific">Fusobacterium nucleatum subsp. polymorphum</name>
    <name type="common">Fusobacterium polymorphum</name>
    <dbReference type="NCBI Taxonomy" id="76857"/>
    <lineage>
        <taxon>Bacteria</taxon>
        <taxon>Fusobacteriati</taxon>
        <taxon>Fusobacteriota</taxon>
        <taxon>Fusobacteriia</taxon>
        <taxon>Fusobacteriales</taxon>
        <taxon>Fusobacteriaceae</taxon>
        <taxon>Fusobacterium</taxon>
    </lineage>
</organism>
<sequence>MRKMKKVMLTTGGTGGHIYPALAVADRLKIKGIDAVFVGSTERMEKDLVPESGHKFIGLDISVPRGFKNIRKYLKAIRAAFKVIKEEKPDAIIGFGNYISLPIIIAGILLRKKIYLQEQNVNIGSANKMFYKIAKMTFLAFDKTYDDIPIKSQSRFKVTGNPLRKEIDGLKYATEREKLGIKPGEKVLLITGGSLGAQEINNIVMKYWEKFCADKNLRIFWATGNNFEQLKKVKKTKKENDRIEPYFNDMLNVMAAADLIVCRAGALTISEIIELEKPAIIIPYGSVKVGQYENAKVLTDYNAAYVFTRDELDDSMKKVFEIIRNDEKLKKMRIRLKPLKKPNAAEEIIASLDIWRN</sequence>
<dbReference type="InterPro" id="IPR007235">
    <property type="entry name" value="Glyco_trans_28_C"/>
</dbReference>
<keyword evidence="6 10" id="KW-0573">Peptidoglycan synthesis</keyword>
<feature type="binding site" evidence="10">
    <location>
        <begin position="14"/>
        <end position="16"/>
    </location>
    <ligand>
        <name>UDP-N-acetyl-alpha-D-glucosamine</name>
        <dbReference type="ChEBI" id="CHEBI:57705"/>
    </ligand>
</feature>
<evidence type="ECO:0000256" key="1">
    <source>
        <dbReference type="ARBA" id="ARBA00022475"/>
    </source>
</evidence>
<keyword evidence="5 10" id="KW-0133">Cell shape</keyword>
<dbReference type="Proteomes" id="UP000225199">
    <property type="component" value="Unassembled WGS sequence"/>
</dbReference>
<keyword evidence="9 10" id="KW-0961">Cell wall biogenesis/degradation</keyword>
<feature type="domain" description="Glycosyltransferase family 28 N-terminal" evidence="12">
    <location>
        <begin position="7"/>
        <end position="137"/>
    </location>
</feature>
<evidence type="ECO:0000313" key="17">
    <source>
        <dbReference type="Proteomes" id="UP000225199"/>
    </source>
</evidence>
<dbReference type="GO" id="GO:0009252">
    <property type="term" value="P:peptidoglycan biosynthetic process"/>
    <property type="evidence" value="ECO:0007669"/>
    <property type="project" value="UniProtKB-UniRule"/>
</dbReference>
<comment type="similarity">
    <text evidence="10">Belongs to the glycosyltransferase 28 family. MurG subfamily.</text>
</comment>
<dbReference type="GO" id="GO:0071555">
    <property type="term" value="P:cell wall organization"/>
    <property type="evidence" value="ECO:0007669"/>
    <property type="project" value="UniProtKB-KW"/>
</dbReference>
<evidence type="ECO:0000259" key="13">
    <source>
        <dbReference type="Pfam" id="PF04101"/>
    </source>
</evidence>
<evidence type="ECO:0000259" key="12">
    <source>
        <dbReference type="Pfam" id="PF03033"/>
    </source>
</evidence>
<keyword evidence="3 10" id="KW-0328">Glycosyltransferase</keyword>
<evidence type="ECO:0000313" key="16">
    <source>
        <dbReference type="Proteomes" id="UP000196759"/>
    </source>
</evidence>
<proteinExistence type="inferred from homology"/>
<feature type="binding site" evidence="10">
    <location>
        <position position="194"/>
    </location>
    <ligand>
        <name>UDP-N-acetyl-alpha-D-glucosamine</name>
        <dbReference type="ChEBI" id="CHEBI:57705"/>
    </ligand>
</feature>
<dbReference type="GO" id="GO:0050511">
    <property type="term" value="F:undecaprenyldiphospho-muramoylpentapeptide beta-N-acetylglucosaminyltransferase activity"/>
    <property type="evidence" value="ECO:0007669"/>
    <property type="project" value="UniProtKB-UniRule"/>
</dbReference>
<dbReference type="SUPFAM" id="SSF53756">
    <property type="entry name" value="UDP-Glycosyltransferase/glycogen phosphorylase"/>
    <property type="match status" value="1"/>
</dbReference>
<evidence type="ECO:0000256" key="4">
    <source>
        <dbReference type="ARBA" id="ARBA00022679"/>
    </source>
</evidence>
<comment type="pathway">
    <text evidence="10">Cell wall biogenesis; peptidoglycan biosynthesis.</text>
</comment>
<keyword evidence="7 10" id="KW-0472">Membrane</keyword>
<evidence type="ECO:0000256" key="10">
    <source>
        <dbReference type="HAMAP-Rule" id="MF_00033"/>
    </source>
</evidence>
<evidence type="ECO:0000313" key="15">
    <source>
        <dbReference type="EMBL" id="PHH96710.1"/>
    </source>
</evidence>
<dbReference type="CDD" id="cd03785">
    <property type="entry name" value="GT28_MurG"/>
    <property type="match status" value="1"/>
</dbReference>
<gene>
    <name evidence="10 14" type="primary">murG</name>
    <name evidence="15" type="ORF">CA840_04870</name>
    <name evidence="14" type="ORF">CBG50_08965</name>
</gene>
<keyword evidence="4 10" id="KW-0808">Transferase</keyword>
<dbReference type="UniPathway" id="UPA00219"/>
<dbReference type="Pfam" id="PF03033">
    <property type="entry name" value="Glyco_transf_28"/>
    <property type="match status" value="1"/>
</dbReference>
<feature type="binding site" evidence="10">
    <location>
        <position position="291"/>
    </location>
    <ligand>
        <name>UDP-N-acetyl-alpha-D-glucosamine</name>
        <dbReference type="ChEBI" id="CHEBI:57705"/>
    </ligand>
</feature>
<dbReference type="InterPro" id="IPR006009">
    <property type="entry name" value="GlcNAc_MurG"/>
</dbReference>
<name>A0A1Z3CIX7_FUSNP</name>
<dbReference type="InterPro" id="IPR004276">
    <property type="entry name" value="GlycoTrans_28_N"/>
</dbReference>
<evidence type="ECO:0000256" key="6">
    <source>
        <dbReference type="ARBA" id="ARBA00022984"/>
    </source>
</evidence>
<comment type="catalytic activity">
    <reaction evidence="10">
        <text>di-trans,octa-cis-undecaprenyl diphospho-N-acetyl-alpha-D-muramoyl-L-alanyl-D-glutamyl-meso-2,6-diaminopimeloyl-D-alanyl-D-alanine + UDP-N-acetyl-alpha-D-glucosamine = di-trans,octa-cis-undecaprenyl diphospho-[N-acetyl-alpha-D-glucosaminyl-(1-&gt;4)]-N-acetyl-alpha-D-muramoyl-L-alanyl-D-glutamyl-meso-2,6-diaminopimeloyl-D-alanyl-D-alanine + UDP + H(+)</text>
        <dbReference type="Rhea" id="RHEA:31227"/>
        <dbReference type="ChEBI" id="CHEBI:15378"/>
        <dbReference type="ChEBI" id="CHEBI:57705"/>
        <dbReference type="ChEBI" id="CHEBI:58223"/>
        <dbReference type="ChEBI" id="CHEBI:61387"/>
        <dbReference type="ChEBI" id="CHEBI:61388"/>
        <dbReference type="EC" id="2.4.1.227"/>
    </reaction>
</comment>
<feature type="domain" description="Glycosyl transferase family 28 C-terminal" evidence="13">
    <location>
        <begin position="187"/>
        <end position="347"/>
    </location>
</feature>
<dbReference type="Gene3D" id="3.40.50.2000">
    <property type="entry name" value="Glycogen Phosphorylase B"/>
    <property type="match status" value="2"/>
</dbReference>
<dbReference type="GO" id="GO:0005975">
    <property type="term" value="P:carbohydrate metabolic process"/>
    <property type="evidence" value="ECO:0007669"/>
    <property type="project" value="InterPro"/>
</dbReference>
<dbReference type="Proteomes" id="UP000196759">
    <property type="component" value="Chromosome"/>
</dbReference>
<dbReference type="AlphaFoldDB" id="A0A1Z3CIX7"/>
<dbReference type="NCBIfam" id="TIGR01133">
    <property type="entry name" value="murG"/>
    <property type="match status" value="1"/>
</dbReference>
<dbReference type="EMBL" id="NIRJ01000001">
    <property type="protein sequence ID" value="PHH96710.1"/>
    <property type="molecule type" value="Genomic_DNA"/>
</dbReference>
<evidence type="ECO:0000256" key="3">
    <source>
        <dbReference type="ARBA" id="ARBA00022676"/>
    </source>
</evidence>
<dbReference type="EC" id="2.4.1.227" evidence="10"/>
<comment type="subcellular location">
    <subcellularLocation>
        <location evidence="10">Cell membrane</location>
        <topology evidence="10">Peripheral membrane protein</topology>
        <orientation evidence="10">Cytoplasmic side</orientation>
    </subcellularLocation>
</comment>
<dbReference type="HAMAP" id="MF_00033">
    <property type="entry name" value="MurG"/>
    <property type="match status" value="1"/>
</dbReference>
<dbReference type="GO" id="GO:0008360">
    <property type="term" value="P:regulation of cell shape"/>
    <property type="evidence" value="ECO:0007669"/>
    <property type="project" value="UniProtKB-KW"/>
</dbReference>
<keyword evidence="16" id="KW-1185">Reference proteome</keyword>
<evidence type="ECO:0000256" key="11">
    <source>
        <dbReference type="SAM" id="Phobius"/>
    </source>
</evidence>
<evidence type="ECO:0000256" key="2">
    <source>
        <dbReference type="ARBA" id="ARBA00022618"/>
    </source>
</evidence>
<evidence type="ECO:0000256" key="8">
    <source>
        <dbReference type="ARBA" id="ARBA00023306"/>
    </source>
</evidence>
<dbReference type="PANTHER" id="PTHR21015:SF22">
    <property type="entry name" value="GLYCOSYLTRANSFERASE"/>
    <property type="match status" value="1"/>
</dbReference>
<keyword evidence="2 10" id="KW-0132">Cell division</keyword>
<reference evidence="15 17" key="1">
    <citation type="submission" date="2017-06" db="EMBL/GenBank/DDBJ databases">
        <title>Draft genome sequence of Fusobacterium nucleatum subsp. polymorphum KCOM 1002 (=ChDC F175).</title>
        <authorList>
            <person name="Kook J.-K."/>
            <person name="Park S.-N."/>
            <person name="Lim Y.K."/>
            <person name="Roh H."/>
        </authorList>
    </citation>
    <scope>NUCLEOTIDE SEQUENCE [LARGE SCALE GENOMIC DNA]</scope>
    <source>
        <strain evidence="15">KCOM 1002</strain>
        <strain evidence="17">KCOM 1002 (ChDC F175)</strain>
    </source>
</reference>
<evidence type="ECO:0000256" key="5">
    <source>
        <dbReference type="ARBA" id="ARBA00022960"/>
    </source>
</evidence>
<feature type="binding site" evidence="10">
    <location>
        <position position="164"/>
    </location>
    <ligand>
        <name>UDP-N-acetyl-alpha-D-glucosamine</name>
        <dbReference type="ChEBI" id="CHEBI:57705"/>
    </ligand>
</feature>
<comment type="caution">
    <text evidence="10">Lacks conserved residue(s) required for the propagation of feature annotation.</text>
</comment>